<dbReference type="PANTHER" id="PTHR30483:SF6">
    <property type="entry name" value="PERIPLASMIC BINDING PROTEIN OF ABC TRANSPORTER FOR NATURAL AMINO ACIDS"/>
    <property type="match status" value="1"/>
</dbReference>
<keyword evidence="2" id="KW-0813">Transport</keyword>
<proteinExistence type="inferred from homology"/>
<dbReference type="AlphaFoldDB" id="A0A841R8Z4"/>
<protein>
    <submittedName>
        <fullName evidence="6">Branched-chain amino acid transport system substrate-binding protein</fullName>
    </submittedName>
</protein>
<dbReference type="PANTHER" id="PTHR30483">
    <property type="entry name" value="LEUCINE-SPECIFIC-BINDING PROTEIN"/>
    <property type="match status" value="1"/>
</dbReference>
<dbReference type="InterPro" id="IPR028081">
    <property type="entry name" value="Leu-bd"/>
</dbReference>
<keyword evidence="7" id="KW-1185">Reference proteome</keyword>
<name>A0A841R8Z4_9SPIO</name>
<dbReference type="GO" id="GO:0006865">
    <property type="term" value="P:amino acid transport"/>
    <property type="evidence" value="ECO:0007669"/>
    <property type="project" value="UniProtKB-KW"/>
</dbReference>
<keyword evidence="4" id="KW-0029">Amino-acid transport</keyword>
<sequence>MCKWERNIIIALGLLVFLCSCADRSPLKIGLIADFSGRGSQLGPQARNALTIAVDEINDDGGLLGRPVELIYADHQYDPELAKGEVRRLVSEGAQIIFGPMVSGMAAPVIEAAAESGTLVIASTVSTDTLTGIDDNFLRGVAPASFQGIYLARVVNSLDSRNLVFIMDSKNRVYTDGVLAGFYKEDPDLKDRTAAELYFETKEDFPGLVEALSEKNPDGIAFLANGIDSAGIIQLYAKENDLPQLFGGSWPKVTGITQYAGKLSEGMIFIDTPVNDVPLEREKRFYETYRSLYSVNPNIAAIHTYESVKLYARAVRESGSTDSAVVKKTIVGMDSIEGLYDTFTIDEFGDGERAMSAFILDNGEYKPYLMR</sequence>
<dbReference type="InterPro" id="IPR000709">
    <property type="entry name" value="Leu_Ile_Val-bd"/>
</dbReference>
<feature type="domain" description="Leucine-binding protein" evidence="5">
    <location>
        <begin position="26"/>
        <end position="361"/>
    </location>
</feature>
<organism evidence="6 7">
    <name type="scientific">Spirochaeta isovalerica</name>
    <dbReference type="NCBI Taxonomy" id="150"/>
    <lineage>
        <taxon>Bacteria</taxon>
        <taxon>Pseudomonadati</taxon>
        <taxon>Spirochaetota</taxon>
        <taxon>Spirochaetia</taxon>
        <taxon>Spirochaetales</taxon>
        <taxon>Spirochaetaceae</taxon>
        <taxon>Spirochaeta</taxon>
    </lineage>
</organism>
<keyword evidence="3" id="KW-0732">Signal</keyword>
<comment type="similarity">
    <text evidence="1">Belongs to the leucine-binding protein family.</text>
</comment>
<dbReference type="PROSITE" id="PS51257">
    <property type="entry name" value="PROKAR_LIPOPROTEIN"/>
    <property type="match status" value="1"/>
</dbReference>
<dbReference type="Gene3D" id="3.40.50.2300">
    <property type="match status" value="2"/>
</dbReference>
<evidence type="ECO:0000256" key="1">
    <source>
        <dbReference type="ARBA" id="ARBA00010062"/>
    </source>
</evidence>
<gene>
    <name evidence="6" type="ORF">HNR50_002036</name>
</gene>
<dbReference type="RefSeq" id="WP_184746548.1">
    <property type="nucleotide sequence ID" value="NZ_JACHGJ010000003.1"/>
</dbReference>
<dbReference type="EMBL" id="JACHGJ010000003">
    <property type="protein sequence ID" value="MBB6480373.1"/>
    <property type="molecule type" value="Genomic_DNA"/>
</dbReference>
<dbReference type="Proteomes" id="UP000587760">
    <property type="component" value="Unassembled WGS sequence"/>
</dbReference>
<evidence type="ECO:0000256" key="3">
    <source>
        <dbReference type="ARBA" id="ARBA00022729"/>
    </source>
</evidence>
<evidence type="ECO:0000256" key="4">
    <source>
        <dbReference type="ARBA" id="ARBA00022970"/>
    </source>
</evidence>
<comment type="caution">
    <text evidence="6">The sequence shown here is derived from an EMBL/GenBank/DDBJ whole genome shotgun (WGS) entry which is preliminary data.</text>
</comment>
<dbReference type="Pfam" id="PF13458">
    <property type="entry name" value="Peripla_BP_6"/>
    <property type="match status" value="1"/>
</dbReference>
<evidence type="ECO:0000313" key="7">
    <source>
        <dbReference type="Proteomes" id="UP000587760"/>
    </source>
</evidence>
<accession>A0A841R8Z4</accession>
<evidence type="ECO:0000256" key="2">
    <source>
        <dbReference type="ARBA" id="ARBA00022448"/>
    </source>
</evidence>
<dbReference type="InterPro" id="IPR051010">
    <property type="entry name" value="BCAA_transport"/>
</dbReference>
<evidence type="ECO:0000259" key="5">
    <source>
        <dbReference type="Pfam" id="PF13458"/>
    </source>
</evidence>
<evidence type="ECO:0000313" key="6">
    <source>
        <dbReference type="EMBL" id="MBB6480373.1"/>
    </source>
</evidence>
<dbReference type="InterPro" id="IPR028082">
    <property type="entry name" value="Peripla_BP_I"/>
</dbReference>
<dbReference type="SUPFAM" id="SSF53822">
    <property type="entry name" value="Periplasmic binding protein-like I"/>
    <property type="match status" value="1"/>
</dbReference>
<reference evidence="6 7" key="1">
    <citation type="submission" date="2020-08" db="EMBL/GenBank/DDBJ databases">
        <title>Genomic Encyclopedia of Type Strains, Phase IV (KMG-IV): sequencing the most valuable type-strain genomes for metagenomic binning, comparative biology and taxonomic classification.</title>
        <authorList>
            <person name="Goeker M."/>
        </authorList>
    </citation>
    <scope>NUCLEOTIDE SEQUENCE [LARGE SCALE GENOMIC DNA]</scope>
    <source>
        <strain evidence="6 7">DSM 2461</strain>
    </source>
</reference>
<dbReference type="PRINTS" id="PR00337">
    <property type="entry name" value="LEUILEVALBP"/>
</dbReference>